<accession>A0ABR4BL32</accession>
<evidence type="ECO:0000313" key="2">
    <source>
        <dbReference type="EMBL" id="KAL2057726.1"/>
    </source>
</evidence>
<organism evidence="2 3">
    <name type="scientific">Lepraria finkii</name>
    <dbReference type="NCBI Taxonomy" id="1340010"/>
    <lineage>
        <taxon>Eukaryota</taxon>
        <taxon>Fungi</taxon>
        <taxon>Dikarya</taxon>
        <taxon>Ascomycota</taxon>
        <taxon>Pezizomycotina</taxon>
        <taxon>Lecanoromycetes</taxon>
        <taxon>OSLEUM clade</taxon>
        <taxon>Lecanoromycetidae</taxon>
        <taxon>Lecanorales</taxon>
        <taxon>Lecanorineae</taxon>
        <taxon>Stereocaulaceae</taxon>
        <taxon>Lepraria</taxon>
    </lineage>
</organism>
<gene>
    <name evidence="2" type="ORF">ABVK25_002110</name>
</gene>
<dbReference type="EMBL" id="JBHFEH010000004">
    <property type="protein sequence ID" value="KAL2057726.1"/>
    <property type="molecule type" value="Genomic_DNA"/>
</dbReference>
<reference evidence="2 3" key="1">
    <citation type="submission" date="2024-09" db="EMBL/GenBank/DDBJ databases">
        <title>Rethinking Asexuality: The Enigmatic Case of Functional Sexual Genes in Lepraria (Stereocaulaceae).</title>
        <authorList>
            <person name="Doellman M."/>
            <person name="Sun Y."/>
            <person name="Barcenas-Pena A."/>
            <person name="Lumbsch H.T."/>
            <person name="Grewe F."/>
        </authorList>
    </citation>
    <scope>NUCLEOTIDE SEQUENCE [LARGE SCALE GENOMIC DNA]</scope>
    <source>
        <strain evidence="2 3">Grewe 0041</strain>
    </source>
</reference>
<evidence type="ECO:0000256" key="1">
    <source>
        <dbReference type="SAM" id="MobiDB-lite"/>
    </source>
</evidence>
<comment type="caution">
    <text evidence="2">The sequence shown here is derived from an EMBL/GenBank/DDBJ whole genome shotgun (WGS) entry which is preliminary data.</text>
</comment>
<proteinExistence type="predicted"/>
<keyword evidence="3" id="KW-1185">Reference proteome</keyword>
<name>A0ABR4BL32_9LECA</name>
<evidence type="ECO:0000313" key="3">
    <source>
        <dbReference type="Proteomes" id="UP001590951"/>
    </source>
</evidence>
<feature type="compositionally biased region" description="Basic and acidic residues" evidence="1">
    <location>
        <begin position="47"/>
        <end position="56"/>
    </location>
</feature>
<feature type="region of interest" description="Disordered" evidence="1">
    <location>
        <begin position="47"/>
        <end position="73"/>
    </location>
</feature>
<sequence>MNLAPMRPQAFRSTIYQKASAFDTAVGDRWGVRDIHCRDYRFATPPRSREKIHDTPECGNTCPRPASRQRMSAVGTISTIREQAGEERYFRGQKYGSKALSLKAGVFIPVIWVFL</sequence>
<dbReference type="Proteomes" id="UP001590951">
    <property type="component" value="Unassembled WGS sequence"/>
</dbReference>
<protein>
    <submittedName>
        <fullName evidence="2">Uncharacterized protein</fullName>
    </submittedName>
</protein>